<keyword evidence="1" id="KW-0812">Transmembrane</keyword>
<accession>A0A2B7Z359</accession>
<comment type="caution">
    <text evidence="2">The sequence shown here is derived from an EMBL/GenBank/DDBJ whole genome shotgun (WGS) entry which is preliminary data.</text>
</comment>
<proteinExistence type="predicted"/>
<sequence>MFQETIDNDEGGATYFCSSFPTIRTCNSPGHHFSIDYNPPEMFYIYLSISNLYSTYYMIHEKMQDVGIEVLASEVKKAVDKFGSPPDNSKLVLFWYAASPLNGVISALNIIAYALSNPETP</sequence>
<evidence type="ECO:0000313" key="2">
    <source>
        <dbReference type="EMBL" id="PGH27663.1"/>
    </source>
</evidence>
<protein>
    <submittedName>
        <fullName evidence="2">Uncharacterized protein</fullName>
    </submittedName>
</protein>
<reference evidence="2 3" key="1">
    <citation type="submission" date="2017-10" db="EMBL/GenBank/DDBJ databases">
        <title>Comparative genomics in systemic dimorphic fungi from Ajellomycetaceae.</title>
        <authorList>
            <person name="Munoz J.F."/>
            <person name="Mcewen J.G."/>
            <person name="Clay O.K."/>
            <person name="Cuomo C.A."/>
        </authorList>
    </citation>
    <scope>NUCLEOTIDE SEQUENCE [LARGE SCALE GENOMIC DNA]</scope>
    <source>
        <strain evidence="2 3">UAMH7299</strain>
    </source>
</reference>
<dbReference type="STRING" id="1447883.A0A2B7Z359"/>
<feature type="transmembrane region" description="Helical" evidence="1">
    <location>
        <begin position="91"/>
        <end position="115"/>
    </location>
</feature>
<evidence type="ECO:0000313" key="3">
    <source>
        <dbReference type="Proteomes" id="UP000224634"/>
    </source>
</evidence>
<organism evidence="2 3">
    <name type="scientific">Polytolypa hystricis (strain UAMH7299)</name>
    <dbReference type="NCBI Taxonomy" id="1447883"/>
    <lineage>
        <taxon>Eukaryota</taxon>
        <taxon>Fungi</taxon>
        <taxon>Dikarya</taxon>
        <taxon>Ascomycota</taxon>
        <taxon>Pezizomycotina</taxon>
        <taxon>Eurotiomycetes</taxon>
        <taxon>Eurotiomycetidae</taxon>
        <taxon>Onygenales</taxon>
        <taxon>Onygenales incertae sedis</taxon>
        <taxon>Polytolypa</taxon>
    </lineage>
</organism>
<keyword evidence="3" id="KW-1185">Reference proteome</keyword>
<evidence type="ECO:0000256" key="1">
    <source>
        <dbReference type="SAM" id="Phobius"/>
    </source>
</evidence>
<gene>
    <name evidence="2" type="ORF">AJ80_00678</name>
</gene>
<dbReference type="Proteomes" id="UP000224634">
    <property type="component" value="Unassembled WGS sequence"/>
</dbReference>
<dbReference type="OrthoDB" id="73875at2759"/>
<dbReference type="AlphaFoldDB" id="A0A2B7Z359"/>
<name>A0A2B7Z359_POLH7</name>
<dbReference type="EMBL" id="PDNA01000005">
    <property type="protein sequence ID" value="PGH27663.1"/>
    <property type="molecule type" value="Genomic_DNA"/>
</dbReference>
<keyword evidence="1" id="KW-0472">Membrane</keyword>
<keyword evidence="1" id="KW-1133">Transmembrane helix</keyword>